<reference evidence="4 5" key="1">
    <citation type="submission" date="2015-10" db="EMBL/GenBank/DDBJ databases">
        <title>Full genome of DAOMC 229536 Phialocephala scopiformis, a fungal endophyte of spruce producing the potent anti-insectan compound rugulosin.</title>
        <authorList>
            <consortium name="DOE Joint Genome Institute"/>
            <person name="Walker A.K."/>
            <person name="Frasz S.L."/>
            <person name="Seifert K.A."/>
            <person name="Miller J.D."/>
            <person name="Mondo S.J."/>
            <person name="Labutti K."/>
            <person name="Lipzen A."/>
            <person name="Dockter R."/>
            <person name="Kennedy M."/>
            <person name="Grigoriev I.V."/>
            <person name="Spatafora J.W."/>
        </authorList>
    </citation>
    <scope>NUCLEOTIDE SEQUENCE [LARGE SCALE GENOMIC DNA]</scope>
    <source>
        <strain evidence="4 5">CBS 120377</strain>
    </source>
</reference>
<dbReference type="InterPro" id="IPR001433">
    <property type="entry name" value="OxRdtase_FAD/NAD-bd"/>
</dbReference>
<dbReference type="KEGG" id="psco:LY89DRAFT_713415"/>
<evidence type="ECO:0000259" key="3">
    <source>
        <dbReference type="Pfam" id="PF00175"/>
    </source>
</evidence>
<dbReference type="Gene3D" id="3.40.50.80">
    <property type="entry name" value="Nucleotide-binding domain of ferredoxin-NADP reductase (FNR) module"/>
    <property type="match status" value="1"/>
</dbReference>
<feature type="region of interest" description="Disordered" evidence="2">
    <location>
        <begin position="20"/>
        <end position="49"/>
    </location>
</feature>
<evidence type="ECO:0000256" key="1">
    <source>
        <dbReference type="ARBA" id="ARBA00022448"/>
    </source>
</evidence>
<dbReference type="SUPFAM" id="SSF52343">
    <property type="entry name" value="Ferredoxin reductase-like, C-terminal NADP-linked domain"/>
    <property type="match status" value="1"/>
</dbReference>
<evidence type="ECO:0000313" key="4">
    <source>
        <dbReference type="EMBL" id="KUJ24605.1"/>
    </source>
</evidence>
<dbReference type="RefSeq" id="XP_018078960.1">
    <property type="nucleotide sequence ID" value="XM_018218049.1"/>
</dbReference>
<accession>A0A194XWC9</accession>
<dbReference type="Pfam" id="PF00175">
    <property type="entry name" value="NAD_binding_1"/>
    <property type="match status" value="1"/>
</dbReference>
<dbReference type="InParanoid" id="A0A194XWC9"/>
<dbReference type="GO" id="GO:0000293">
    <property type="term" value="F:ferric-chelate reductase activity"/>
    <property type="evidence" value="ECO:0007669"/>
    <property type="project" value="TreeGrafter"/>
</dbReference>
<feature type="domain" description="Oxidoreductase FAD/NAD(P)-binding" evidence="3">
    <location>
        <begin position="236"/>
        <end position="336"/>
    </location>
</feature>
<dbReference type="GO" id="GO:0006826">
    <property type="term" value="P:iron ion transport"/>
    <property type="evidence" value="ECO:0007669"/>
    <property type="project" value="TreeGrafter"/>
</dbReference>
<evidence type="ECO:0000313" key="5">
    <source>
        <dbReference type="Proteomes" id="UP000070700"/>
    </source>
</evidence>
<dbReference type="GO" id="GO:0015677">
    <property type="term" value="P:copper ion import"/>
    <property type="evidence" value="ECO:0007669"/>
    <property type="project" value="TreeGrafter"/>
</dbReference>
<dbReference type="CDD" id="cd06186">
    <property type="entry name" value="NOX_Duox_like_FAD_NADP"/>
    <property type="match status" value="1"/>
</dbReference>
<sequence length="359" mass="39121">MASVVEAQRKTLENTIKQGEPLLGLVGSDSEFDSDSQSESDSKSYGGNLGHKSRMYDNMILSDCTNSLNAPALSSTAELIEEEEKEKWEEAEPYDSQGLSYSSPIRVRSGAWVSGNEGIHSSTRPLLYPRAFLMKLRQQKSISSSEQLPISMTPITPNSATFMVDPSTQEDEEEGLLDTKRSKMVSSLSFLIRREKGTTALLFTDSLKVLVPVEGPYSSQLSLASLPATAPHLVCIAGGVGIAPILPVLRARANASTGSTRLYLGARSKGLLLTCGPEYLQRESTSLDIQVRIGKRWDMEELVWREAGCYEPGSYGNGADTLIIVCGPASMIDDVRWAVVEANKRCKRGIGRLLDESFG</sequence>
<keyword evidence="5" id="KW-1185">Reference proteome</keyword>
<organism evidence="4 5">
    <name type="scientific">Mollisia scopiformis</name>
    <name type="common">Conifer needle endophyte fungus</name>
    <name type="synonym">Phialocephala scopiformis</name>
    <dbReference type="NCBI Taxonomy" id="149040"/>
    <lineage>
        <taxon>Eukaryota</taxon>
        <taxon>Fungi</taxon>
        <taxon>Dikarya</taxon>
        <taxon>Ascomycota</taxon>
        <taxon>Pezizomycotina</taxon>
        <taxon>Leotiomycetes</taxon>
        <taxon>Helotiales</taxon>
        <taxon>Mollisiaceae</taxon>
        <taxon>Mollisia</taxon>
    </lineage>
</organism>
<keyword evidence="1" id="KW-0813">Transport</keyword>
<dbReference type="OrthoDB" id="167398at2759"/>
<dbReference type="PANTHER" id="PTHR32361:SF9">
    <property type="entry name" value="FERRIC REDUCTASE TRANSMEMBRANE COMPONENT 3-RELATED"/>
    <property type="match status" value="1"/>
</dbReference>
<dbReference type="EMBL" id="KQ947404">
    <property type="protein sequence ID" value="KUJ24605.1"/>
    <property type="molecule type" value="Genomic_DNA"/>
</dbReference>
<dbReference type="InterPro" id="IPR039261">
    <property type="entry name" value="FNR_nucleotide-bd"/>
</dbReference>
<name>A0A194XWC9_MOLSC</name>
<dbReference type="AlphaFoldDB" id="A0A194XWC9"/>
<dbReference type="GO" id="GO:0006879">
    <property type="term" value="P:intracellular iron ion homeostasis"/>
    <property type="evidence" value="ECO:0007669"/>
    <property type="project" value="TreeGrafter"/>
</dbReference>
<dbReference type="PANTHER" id="PTHR32361">
    <property type="entry name" value="FERRIC/CUPRIC REDUCTASE TRANSMEMBRANE COMPONENT"/>
    <property type="match status" value="1"/>
</dbReference>
<dbReference type="InterPro" id="IPR051410">
    <property type="entry name" value="Ferric/Cupric_Reductase"/>
</dbReference>
<proteinExistence type="predicted"/>
<dbReference type="GeneID" id="28827775"/>
<dbReference type="Proteomes" id="UP000070700">
    <property type="component" value="Unassembled WGS sequence"/>
</dbReference>
<protein>
    <recommendedName>
        <fullName evidence="3">Oxidoreductase FAD/NAD(P)-binding domain-containing protein</fullName>
    </recommendedName>
</protein>
<dbReference type="GO" id="GO:0005886">
    <property type="term" value="C:plasma membrane"/>
    <property type="evidence" value="ECO:0007669"/>
    <property type="project" value="TreeGrafter"/>
</dbReference>
<gene>
    <name evidence="4" type="ORF">LY89DRAFT_713415</name>
</gene>
<evidence type="ECO:0000256" key="2">
    <source>
        <dbReference type="SAM" id="MobiDB-lite"/>
    </source>
</evidence>